<evidence type="ECO:0000313" key="2">
    <source>
        <dbReference type="Proteomes" id="UP000029453"/>
    </source>
</evidence>
<gene>
    <name evidence="1" type="ORF">PPOP_0189</name>
</gene>
<evidence type="ECO:0000313" key="1">
    <source>
        <dbReference type="EMBL" id="GAC40861.1"/>
    </source>
</evidence>
<accession>M9LL75</accession>
<dbReference type="EMBL" id="BALG01000014">
    <property type="protein sequence ID" value="GAC40861.1"/>
    <property type="molecule type" value="Genomic_DNA"/>
</dbReference>
<comment type="caution">
    <text evidence="1">The sequence shown here is derived from an EMBL/GenBank/DDBJ whole genome shotgun (WGS) entry which is preliminary data.</text>
</comment>
<dbReference type="OrthoDB" id="2653720at2"/>
<keyword evidence="2" id="KW-1185">Reference proteome</keyword>
<organism evidence="1 2">
    <name type="scientific">Paenibacillus popilliae ATCC 14706</name>
    <dbReference type="NCBI Taxonomy" id="1212764"/>
    <lineage>
        <taxon>Bacteria</taxon>
        <taxon>Bacillati</taxon>
        <taxon>Bacillota</taxon>
        <taxon>Bacilli</taxon>
        <taxon>Bacillales</taxon>
        <taxon>Paenibacillaceae</taxon>
        <taxon>Paenibacillus</taxon>
    </lineage>
</organism>
<name>M9LL75_PAEPP</name>
<proteinExistence type="predicted"/>
<dbReference type="AlphaFoldDB" id="M9LL75"/>
<dbReference type="RefSeq" id="WP_006284090.1">
    <property type="nucleotide sequence ID" value="NZ_BALG01000014.1"/>
</dbReference>
<dbReference type="Proteomes" id="UP000029453">
    <property type="component" value="Unassembled WGS sequence"/>
</dbReference>
<sequence length="60" mass="7041">MAISKHEAKERARRNWAQWRLLLSDISITYSDLNLMDDDDIMEANAALDIHMEVLKKPEK</sequence>
<reference evidence="1 2" key="1">
    <citation type="submission" date="2012-10" db="EMBL/GenBank/DDBJ databases">
        <title>Draft Genome Sequence of Paenibacillus popilliae ATCC 14706T.</title>
        <authorList>
            <person name="Iiyama K."/>
            <person name="Mori K."/>
            <person name="Mon H."/>
            <person name="Chieda Y."/>
            <person name="Lee J.M."/>
            <person name="Kusakabe T."/>
            <person name="Tashiro K."/>
            <person name="Asano S."/>
            <person name="Yasunaga-Aoki C."/>
            <person name="Shimizu S."/>
        </authorList>
    </citation>
    <scope>NUCLEOTIDE SEQUENCE [LARGE SCALE GENOMIC DNA]</scope>
    <source>
        <strain evidence="1 2">ATCC 14706</strain>
    </source>
</reference>
<protein>
    <submittedName>
        <fullName evidence="1">Uncharacterized protein</fullName>
    </submittedName>
</protein>